<keyword evidence="1" id="KW-1133">Transmembrane helix</keyword>
<sequence>MFQQECTPRILWSQFGRLSTSLLPYCILIVYLSCIIDRYIIWSMDDFMYLRRSYIYI</sequence>
<keyword evidence="1" id="KW-0812">Transmembrane</keyword>
<evidence type="ECO:0000313" key="3">
    <source>
        <dbReference type="Proteomes" id="UP000683417"/>
    </source>
</evidence>
<proteinExistence type="predicted"/>
<dbReference type="AlphaFoldDB" id="A0A9W4GH78"/>
<keyword evidence="1" id="KW-0472">Membrane</keyword>
<name>A0A9W4GH78_BLUGR</name>
<protein>
    <submittedName>
        <fullName evidence="2">BgTH12-00274</fullName>
    </submittedName>
</protein>
<dbReference type="EMBL" id="CAJHIT010000009">
    <property type="protein sequence ID" value="CAD6504771.1"/>
    <property type="molecule type" value="Genomic_DNA"/>
</dbReference>
<gene>
    <name evidence="2" type="ORF">BGTH12_LOCUS6129</name>
</gene>
<feature type="transmembrane region" description="Helical" evidence="1">
    <location>
        <begin position="22"/>
        <end position="42"/>
    </location>
</feature>
<comment type="caution">
    <text evidence="2">The sequence shown here is derived from an EMBL/GenBank/DDBJ whole genome shotgun (WGS) entry which is preliminary data.</text>
</comment>
<evidence type="ECO:0000313" key="2">
    <source>
        <dbReference type="EMBL" id="CAD6504771.1"/>
    </source>
</evidence>
<reference evidence="2" key="1">
    <citation type="submission" date="2020-10" db="EMBL/GenBank/DDBJ databases">
        <authorList>
            <person name="Muller C M."/>
        </authorList>
    </citation>
    <scope>NUCLEOTIDE SEQUENCE</scope>
    <source>
        <strain evidence="2">THUN-12</strain>
    </source>
</reference>
<evidence type="ECO:0000256" key="1">
    <source>
        <dbReference type="SAM" id="Phobius"/>
    </source>
</evidence>
<dbReference type="Proteomes" id="UP000683417">
    <property type="component" value="Unassembled WGS sequence"/>
</dbReference>
<accession>A0A9W4GH78</accession>
<organism evidence="2 3">
    <name type="scientific">Blumeria graminis f. sp. triticale</name>
    <dbReference type="NCBI Taxonomy" id="1689686"/>
    <lineage>
        <taxon>Eukaryota</taxon>
        <taxon>Fungi</taxon>
        <taxon>Dikarya</taxon>
        <taxon>Ascomycota</taxon>
        <taxon>Pezizomycotina</taxon>
        <taxon>Leotiomycetes</taxon>
        <taxon>Erysiphales</taxon>
        <taxon>Erysiphaceae</taxon>
        <taxon>Blumeria</taxon>
    </lineage>
</organism>